<evidence type="ECO:0000256" key="1">
    <source>
        <dbReference type="SAM" id="Phobius"/>
    </source>
</evidence>
<gene>
    <name evidence="2" type="ORF">CH339_11785</name>
</gene>
<keyword evidence="1" id="KW-0472">Membrane</keyword>
<dbReference type="OrthoDB" id="7873712at2"/>
<protein>
    <submittedName>
        <fullName evidence="2">Uncharacterized protein</fullName>
    </submittedName>
</protein>
<keyword evidence="1" id="KW-0812">Transmembrane</keyword>
<reference evidence="2 3" key="1">
    <citation type="submission" date="2017-07" db="EMBL/GenBank/DDBJ databases">
        <title>Draft Genome Sequences of Select Purple Nonsulfur Bacteria.</title>
        <authorList>
            <person name="Lasarre B."/>
            <person name="Mckinlay J.B."/>
        </authorList>
    </citation>
    <scope>NUCLEOTIDE SEQUENCE [LARGE SCALE GENOMIC DNA]</scope>
    <source>
        <strain evidence="2 3">DSM 11290</strain>
    </source>
</reference>
<proteinExistence type="predicted"/>
<comment type="caution">
    <text evidence="2">The sequence shown here is derived from an EMBL/GenBank/DDBJ whole genome shotgun (WGS) entry which is preliminary data.</text>
</comment>
<evidence type="ECO:0000313" key="3">
    <source>
        <dbReference type="Proteomes" id="UP000249299"/>
    </source>
</evidence>
<sequence>MKTTRLSGPSFFLWIVVPILMIGIYQLYGLPHVIWSYEWRPTGPNSYADFSKRHYTRCTYLGPYGAITEYPTDGTCDWLRFAHKAEGKR</sequence>
<name>A0A327JL53_9HYPH</name>
<accession>A0A327JL53</accession>
<keyword evidence="1" id="KW-1133">Transmembrane helix</keyword>
<evidence type="ECO:0000313" key="2">
    <source>
        <dbReference type="EMBL" id="RAI27017.1"/>
    </source>
</evidence>
<organism evidence="2 3">
    <name type="scientific">Rhodobium orientis</name>
    <dbReference type="NCBI Taxonomy" id="34017"/>
    <lineage>
        <taxon>Bacteria</taxon>
        <taxon>Pseudomonadati</taxon>
        <taxon>Pseudomonadota</taxon>
        <taxon>Alphaproteobacteria</taxon>
        <taxon>Hyphomicrobiales</taxon>
        <taxon>Rhodobiaceae</taxon>
        <taxon>Rhodobium</taxon>
    </lineage>
</organism>
<dbReference type="Proteomes" id="UP000249299">
    <property type="component" value="Unassembled WGS sequence"/>
</dbReference>
<dbReference type="RefSeq" id="WP_111434565.1">
    <property type="nucleotide sequence ID" value="NZ_JACIGG010000025.1"/>
</dbReference>
<dbReference type="EMBL" id="NPEV01000023">
    <property type="protein sequence ID" value="RAI27017.1"/>
    <property type="molecule type" value="Genomic_DNA"/>
</dbReference>
<feature type="transmembrane region" description="Helical" evidence="1">
    <location>
        <begin position="12"/>
        <end position="30"/>
    </location>
</feature>
<dbReference type="AlphaFoldDB" id="A0A327JL53"/>
<keyword evidence="3" id="KW-1185">Reference proteome</keyword>